<dbReference type="AlphaFoldDB" id="A0A222EBY5"/>
<dbReference type="Gene3D" id="3.50.30.40">
    <property type="entry name" value="Ribonuclease E inhibitor RraA/RraA-like"/>
    <property type="match status" value="1"/>
</dbReference>
<keyword evidence="5" id="KW-0479">Metal-binding</keyword>
<feature type="binding site" evidence="5">
    <location>
        <position position="146"/>
    </location>
    <ligand>
        <name>substrate</name>
    </ligand>
</feature>
<dbReference type="GO" id="GO:0046872">
    <property type="term" value="F:metal ion binding"/>
    <property type="evidence" value="ECO:0007669"/>
    <property type="project" value="UniProtKB-KW"/>
</dbReference>
<name>A0A222EBY5_9RHOB</name>
<comment type="cofactor">
    <cofactor evidence="1">
        <name>a divalent metal cation</name>
        <dbReference type="ChEBI" id="CHEBI:60240"/>
    </cofactor>
</comment>
<keyword evidence="6" id="KW-0614">Plasmid</keyword>
<accession>A0A222EBY5</accession>
<dbReference type="InterPro" id="IPR005493">
    <property type="entry name" value="RraA/RraA-like"/>
</dbReference>
<gene>
    <name evidence="6" type="ORF">ANTHELSMS3_04754</name>
</gene>
<keyword evidence="6" id="KW-0456">Lyase</keyword>
<protein>
    <recommendedName>
        <fullName evidence="2">Putative 4-hydroxy-4-methyl-2-oxoglutarate aldolase</fullName>
    </recommendedName>
    <alternativeName>
        <fullName evidence="3">Regulator of ribonuclease activity homolog</fullName>
    </alternativeName>
    <alternativeName>
        <fullName evidence="4">RraA-like protein</fullName>
    </alternativeName>
</protein>
<dbReference type="PANTHER" id="PTHR33254:SF4">
    <property type="entry name" value="4-HYDROXY-4-METHYL-2-OXOGLUTARATE ALDOLASE 3-RELATED"/>
    <property type="match status" value="1"/>
</dbReference>
<dbReference type="Pfam" id="PF03737">
    <property type="entry name" value="RraA-like"/>
    <property type="match status" value="1"/>
</dbReference>
<evidence type="ECO:0000256" key="3">
    <source>
        <dbReference type="ARBA" id="ARBA00029596"/>
    </source>
</evidence>
<geneLocation type="plasmid" evidence="7">
    <name>psms3-2</name>
</geneLocation>
<organism evidence="6 7">
    <name type="scientific">Antarctobacter heliothermus</name>
    <dbReference type="NCBI Taxonomy" id="74033"/>
    <lineage>
        <taxon>Bacteria</taxon>
        <taxon>Pseudomonadati</taxon>
        <taxon>Pseudomonadota</taxon>
        <taxon>Alphaproteobacteria</taxon>
        <taxon>Rhodobacterales</taxon>
        <taxon>Roseobacteraceae</taxon>
        <taxon>Antarctobacter</taxon>
    </lineage>
</organism>
<dbReference type="KEGG" id="aht:ANTHELSMS3_04754"/>
<reference evidence="6 7" key="1">
    <citation type="submission" date="2017-07" db="EMBL/GenBank/DDBJ databases">
        <title>Genome Sequence of Antarctobacter heliothermus Strain SMS3 Isolated from a culture of the Diatom Skeletonema marinoi.</title>
        <authorList>
            <person name="Topel M."/>
            <person name="Pinder M.I.M."/>
            <person name="Johansson O.N."/>
            <person name="Kourtchenko O."/>
            <person name="Godhe A."/>
            <person name="Clarke A.K."/>
        </authorList>
    </citation>
    <scope>NUCLEOTIDE SEQUENCE [LARGE SCALE GENOMIC DNA]</scope>
    <source>
        <strain evidence="6 7">SMS3</strain>
        <plasmid evidence="7">Plasmid psms3-2</plasmid>
    </source>
</reference>
<dbReference type="OrthoDB" id="9812532at2"/>
<dbReference type="SUPFAM" id="SSF89562">
    <property type="entry name" value="RraA-like"/>
    <property type="match status" value="1"/>
</dbReference>
<evidence type="ECO:0000256" key="1">
    <source>
        <dbReference type="ARBA" id="ARBA00001968"/>
    </source>
</evidence>
<comment type="cofactor">
    <cofactor evidence="5">
        <name>Mg(2+)</name>
        <dbReference type="ChEBI" id="CHEBI:18420"/>
    </cofactor>
</comment>
<dbReference type="Proteomes" id="UP000203589">
    <property type="component" value="Plasmid pSMS3-2"/>
</dbReference>
<dbReference type="GO" id="GO:0016829">
    <property type="term" value="F:lyase activity"/>
    <property type="evidence" value="ECO:0007669"/>
    <property type="project" value="UniProtKB-KW"/>
</dbReference>
<keyword evidence="7" id="KW-1185">Reference proteome</keyword>
<dbReference type="PANTHER" id="PTHR33254">
    <property type="entry name" value="4-HYDROXY-4-METHYL-2-OXOGLUTARATE ALDOLASE 3-RELATED"/>
    <property type="match status" value="1"/>
</dbReference>
<evidence type="ECO:0000256" key="2">
    <source>
        <dbReference type="ARBA" id="ARBA00016549"/>
    </source>
</evidence>
<evidence type="ECO:0000313" key="7">
    <source>
        <dbReference type="Proteomes" id="UP000203589"/>
    </source>
</evidence>
<feature type="binding site" evidence="5">
    <location>
        <position position="147"/>
    </location>
    <ligand>
        <name>Mg(2+)</name>
        <dbReference type="ChEBI" id="CHEBI:18420"/>
    </ligand>
</feature>
<keyword evidence="5" id="KW-0460">Magnesium</keyword>
<dbReference type="RefSeq" id="WP_094037711.1">
    <property type="nucleotide sequence ID" value="NZ_CP022542.1"/>
</dbReference>
<sequence length="249" mass="26968">MTEHPKTMGRIDPARITAFEIPRPDPALIAALKAVEGPTELVSDALDDLGVDGVVGSSILKPTLSGRVVVGPALTIRNEPLGIPAHEAARRMVPNRQTDFEAHNLTRPGDILVIQGGRDVSNIGGISATMAKRQGGLAAIVDGGIRDLSTSRKIDYPLWCRDVTAQTGRWRQETAEINGAVSICAHRIMPGDIVVADDSGVCFIPYALLAEVVERVRRRDETDREYMDFLAGSEPLTAFPRPDPAQFRE</sequence>
<proteinExistence type="predicted"/>
<dbReference type="InterPro" id="IPR036704">
    <property type="entry name" value="RraA/RraA-like_sf"/>
</dbReference>
<dbReference type="EMBL" id="CP022542">
    <property type="protein sequence ID" value="ASP23652.1"/>
    <property type="molecule type" value="Genomic_DNA"/>
</dbReference>
<evidence type="ECO:0000313" key="6">
    <source>
        <dbReference type="EMBL" id="ASP23652.1"/>
    </source>
</evidence>
<dbReference type="CDD" id="cd16841">
    <property type="entry name" value="RraA_family"/>
    <property type="match status" value="1"/>
</dbReference>
<evidence type="ECO:0000256" key="5">
    <source>
        <dbReference type="PIRSR" id="PIRSR605493-1"/>
    </source>
</evidence>
<evidence type="ECO:0000256" key="4">
    <source>
        <dbReference type="ARBA" id="ARBA00030169"/>
    </source>
</evidence>